<evidence type="ECO:0000313" key="3">
    <source>
        <dbReference type="Proteomes" id="UP000314294"/>
    </source>
</evidence>
<evidence type="ECO:0000313" key="2">
    <source>
        <dbReference type="EMBL" id="TNN40456.1"/>
    </source>
</evidence>
<name>A0A4Z2FGY1_9TELE</name>
<keyword evidence="3" id="KW-1185">Reference proteome</keyword>
<evidence type="ECO:0000256" key="1">
    <source>
        <dbReference type="SAM" id="MobiDB-lite"/>
    </source>
</evidence>
<feature type="compositionally biased region" description="Basic and acidic residues" evidence="1">
    <location>
        <begin position="8"/>
        <end position="17"/>
    </location>
</feature>
<gene>
    <name evidence="2" type="ORF">EYF80_049378</name>
</gene>
<comment type="caution">
    <text evidence="2">The sequence shown here is derived from an EMBL/GenBank/DDBJ whole genome shotgun (WGS) entry which is preliminary data.</text>
</comment>
<sequence>MRSLYRRVSGERSRSQDDPEGELLMGAAGQLELTARNPQLMKGFGRFNSCILDCICMEEVEPAGWI</sequence>
<dbReference type="AlphaFoldDB" id="A0A4Z2FGY1"/>
<protein>
    <submittedName>
        <fullName evidence="2">Uncharacterized protein</fullName>
    </submittedName>
</protein>
<proteinExistence type="predicted"/>
<accession>A0A4Z2FGY1</accession>
<dbReference type="Proteomes" id="UP000314294">
    <property type="component" value="Unassembled WGS sequence"/>
</dbReference>
<organism evidence="2 3">
    <name type="scientific">Liparis tanakae</name>
    <name type="common">Tanaka's snailfish</name>
    <dbReference type="NCBI Taxonomy" id="230148"/>
    <lineage>
        <taxon>Eukaryota</taxon>
        <taxon>Metazoa</taxon>
        <taxon>Chordata</taxon>
        <taxon>Craniata</taxon>
        <taxon>Vertebrata</taxon>
        <taxon>Euteleostomi</taxon>
        <taxon>Actinopterygii</taxon>
        <taxon>Neopterygii</taxon>
        <taxon>Teleostei</taxon>
        <taxon>Neoteleostei</taxon>
        <taxon>Acanthomorphata</taxon>
        <taxon>Eupercaria</taxon>
        <taxon>Perciformes</taxon>
        <taxon>Cottioidei</taxon>
        <taxon>Cottales</taxon>
        <taxon>Liparidae</taxon>
        <taxon>Liparis</taxon>
    </lineage>
</organism>
<dbReference type="EMBL" id="SRLO01001188">
    <property type="protein sequence ID" value="TNN40456.1"/>
    <property type="molecule type" value="Genomic_DNA"/>
</dbReference>
<reference evidence="2 3" key="1">
    <citation type="submission" date="2019-03" db="EMBL/GenBank/DDBJ databases">
        <title>First draft genome of Liparis tanakae, snailfish: a comprehensive survey of snailfish specific genes.</title>
        <authorList>
            <person name="Kim W."/>
            <person name="Song I."/>
            <person name="Jeong J.-H."/>
            <person name="Kim D."/>
            <person name="Kim S."/>
            <person name="Ryu S."/>
            <person name="Song J.Y."/>
            <person name="Lee S.K."/>
        </authorList>
    </citation>
    <scope>NUCLEOTIDE SEQUENCE [LARGE SCALE GENOMIC DNA]</scope>
    <source>
        <tissue evidence="2">Muscle</tissue>
    </source>
</reference>
<feature type="region of interest" description="Disordered" evidence="1">
    <location>
        <begin position="1"/>
        <end position="22"/>
    </location>
</feature>